<comment type="subcellular location">
    <subcellularLocation>
        <location evidence="1">Cell membrane</location>
        <topology evidence="1">Multi-pass membrane protein</topology>
    </subcellularLocation>
</comment>
<dbReference type="Proteomes" id="UP001597010">
    <property type="component" value="Unassembled WGS sequence"/>
</dbReference>
<feature type="transmembrane region" description="Helical" evidence="9">
    <location>
        <begin position="267"/>
        <end position="285"/>
    </location>
</feature>
<evidence type="ECO:0000256" key="7">
    <source>
        <dbReference type="ARBA" id="ARBA00023136"/>
    </source>
</evidence>
<evidence type="ECO:0000256" key="9">
    <source>
        <dbReference type="SAM" id="Phobius"/>
    </source>
</evidence>
<keyword evidence="6 9" id="KW-1133">Transmembrane helix</keyword>
<feature type="transmembrane region" description="Helical" evidence="9">
    <location>
        <begin position="202"/>
        <end position="224"/>
    </location>
</feature>
<feature type="transmembrane region" description="Helical" evidence="9">
    <location>
        <begin position="230"/>
        <end position="255"/>
    </location>
</feature>
<proteinExistence type="inferred from homology"/>
<name>A0ABW3ASD7_9SPHI</name>
<evidence type="ECO:0000256" key="5">
    <source>
        <dbReference type="ARBA" id="ARBA00022692"/>
    </source>
</evidence>
<protein>
    <submittedName>
        <fullName evidence="10">AI-2E family transporter</fullName>
    </submittedName>
</protein>
<evidence type="ECO:0000256" key="3">
    <source>
        <dbReference type="ARBA" id="ARBA00022448"/>
    </source>
</evidence>
<feature type="coiled-coil region" evidence="8">
    <location>
        <begin position="79"/>
        <end position="113"/>
    </location>
</feature>
<accession>A0ABW3ASD7</accession>
<feature type="transmembrane region" description="Helical" evidence="9">
    <location>
        <begin position="61"/>
        <end position="84"/>
    </location>
</feature>
<dbReference type="InterPro" id="IPR002549">
    <property type="entry name" value="AI-2E-like"/>
</dbReference>
<gene>
    <name evidence="10" type="ORF">ACFQZX_06415</name>
</gene>
<dbReference type="PANTHER" id="PTHR21716:SF53">
    <property type="entry name" value="PERMEASE PERM-RELATED"/>
    <property type="match status" value="1"/>
</dbReference>
<feature type="transmembrane region" description="Helical" evidence="9">
    <location>
        <begin position="144"/>
        <end position="168"/>
    </location>
</feature>
<keyword evidence="11" id="KW-1185">Reference proteome</keyword>
<sequence length="367" mass="40428">MHLTNVQYLNQTLRILLLFILVFGILYVGSVVLIPLTFGMVMAMLLLPVCQWLQNKGLSNGWASALSIVALLLVIGGVIALLQYQLSDLLEDLSKIEKRVDELVKGVKNYIQQNFGISHTEQQKIIKEQQSDGMGKVTGVVTGLVSSMAGIMVDAILVIVYTFLFIYYRAHFKKFILRLFKPESRDTTAKVLDNAGKVTQSYLGGLALMIVMLWIMYGIGFSIVGVKNAIFFAILCGILELVPFAGNITGTSITVLMSLAQGGDTKVVIGVLITYGCVQLLQTYILEPLVVGDRLNINPLFTILIIVVGEAVWGIPGMVLAVPMLGIFKIICDNFEPLNNYGFLIGPPREKKNEQGNFITRLFKSSK</sequence>
<reference evidence="11" key="1">
    <citation type="journal article" date="2019" name="Int. J. Syst. Evol. Microbiol.">
        <title>The Global Catalogue of Microorganisms (GCM) 10K type strain sequencing project: providing services to taxonomists for standard genome sequencing and annotation.</title>
        <authorList>
            <consortium name="The Broad Institute Genomics Platform"/>
            <consortium name="The Broad Institute Genome Sequencing Center for Infectious Disease"/>
            <person name="Wu L."/>
            <person name="Ma J."/>
        </authorList>
    </citation>
    <scope>NUCLEOTIDE SEQUENCE [LARGE SCALE GENOMIC DNA]</scope>
    <source>
        <strain evidence="11">CCUG 61484</strain>
    </source>
</reference>
<keyword evidence="3" id="KW-0813">Transport</keyword>
<keyword evidence="4" id="KW-1003">Cell membrane</keyword>
<evidence type="ECO:0000256" key="8">
    <source>
        <dbReference type="SAM" id="Coils"/>
    </source>
</evidence>
<comment type="caution">
    <text evidence="10">The sequence shown here is derived from an EMBL/GenBank/DDBJ whole genome shotgun (WGS) entry which is preliminary data.</text>
</comment>
<keyword evidence="8" id="KW-0175">Coiled coil</keyword>
<evidence type="ECO:0000256" key="6">
    <source>
        <dbReference type="ARBA" id="ARBA00022989"/>
    </source>
</evidence>
<keyword evidence="7 9" id="KW-0472">Membrane</keyword>
<evidence type="ECO:0000256" key="1">
    <source>
        <dbReference type="ARBA" id="ARBA00004651"/>
    </source>
</evidence>
<evidence type="ECO:0000313" key="11">
    <source>
        <dbReference type="Proteomes" id="UP001597010"/>
    </source>
</evidence>
<dbReference type="Pfam" id="PF01594">
    <property type="entry name" value="AI-2E_transport"/>
    <property type="match status" value="1"/>
</dbReference>
<evidence type="ECO:0000313" key="10">
    <source>
        <dbReference type="EMBL" id="MFD0793244.1"/>
    </source>
</evidence>
<dbReference type="RefSeq" id="WP_377112759.1">
    <property type="nucleotide sequence ID" value="NZ_JBHTHZ010000003.1"/>
</dbReference>
<feature type="transmembrane region" description="Helical" evidence="9">
    <location>
        <begin position="297"/>
        <end position="321"/>
    </location>
</feature>
<keyword evidence="5 9" id="KW-0812">Transmembrane</keyword>
<feature type="transmembrane region" description="Helical" evidence="9">
    <location>
        <begin position="16"/>
        <end position="49"/>
    </location>
</feature>
<evidence type="ECO:0000256" key="4">
    <source>
        <dbReference type="ARBA" id="ARBA00022475"/>
    </source>
</evidence>
<comment type="similarity">
    <text evidence="2">Belongs to the autoinducer-2 exporter (AI-2E) (TC 2.A.86) family.</text>
</comment>
<dbReference type="EMBL" id="JBHTHZ010000003">
    <property type="protein sequence ID" value="MFD0793244.1"/>
    <property type="molecule type" value="Genomic_DNA"/>
</dbReference>
<dbReference type="PANTHER" id="PTHR21716">
    <property type="entry name" value="TRANSMEMBRANE PROTEIN"/>
    <property type="match status" value="1"/>
</dbReference>
<evidence type="ECO:0000256" key="2">
    <source>
        <dbReference type="ARBA" id="ARBA00009773"/>
    </source>
</evidence>
<organism evidence="10 11">
    <name type="scientific">Mucilaginibacter litoreus</name>
    <dbReference type="NCBI Taxonomy" id="1048221"/>
    <lineage>
        <taxon>Bacteria</taxon>
        <taxon>Pseudomonadati</taxon>
        <taxon>Bacteroidota</taxon>
        <taxon>Sphingobacteriia</taxon>
        <taxon>Sphingobacteriales</taxon>
        <taxon>Sphingobacteriaceae</taxon>
        <taxon>Mucilaginibacter</taxon>
    </lineage>
</organism>